<evidence type="ECO:0000313" key="3">
    <source>
        <dbReference type="Proteomes" id="UP000000305"/>
    </source>
</evidence>
<reference evidence="2 3" key="1">
    <citation type="journal article" date="2011" name="Science">
        <title>The ecoresponsive genome of Daphnia pulex.</title>
        <authorList>
            <person name="Colbourne J.K."/>
            <person name="Pfrender M.E."/>
            <person name="Gilbert D."/>
            <person name="Thomas W.K."/>
            <person name="Tucker A."/>
            <person name="Oakley T.H."/>
            <person name="Tokishita S."/>
            <person name="Aerts A."/>
            <person name="Arnold G.J."/>
            <person name="Basu M.K."/>
            <person name="Bauer D.J."/>
            <person name="Caceres C.E."/>
            <person name="Carmel L."/>
            <person name="Casola C."/>
            <person name="Choi J.H."/>
            <person name="Detter J.C."/>
            <person name="Dong Q."/>
            <person name="Dusheyko S."/>
            <person name="Eads B.D."/>
            <person name="Frohlich T."/>
            <person name="Geiler-Samerotte K.A."/>
            <person name="Gerlach D."/>
            <person name="Hatcher P."/>
            <person name="Jogdeo S."/>
            <person name="Krijgsveld J."/>
            <person name="Kriventseva E.V."/>
            <person name="Kultz D."/>
            <person name="Laforsch C."/>
            <person name="Lindquist E."/>
            <person name="Lopez J."/>
            <person name="Manak J.R."/>
            <person name="Muller J."/>
            <person name="Pangilinan J."/>
            <person name="Patwardhan R.P."/>
            <person name="Pitluck S."/>
            <person name="Pritham E.J."/>
            <person name="Rechtsteiner A."/>
            <person name="Rho M."/>
            <person name="Rogozin I.B."/>
            <person name="Sakarya O."/>
            <person name="Salamov A."/>
            <person name="Schaack S."/>
            <person name="Shapiro H."/>
            <person name="Shiga Y."/>
            <person name="Skalitzky C."/>
            <person name="Smith Z."/>
            <person name="Souvorov A."/>
            <person name="Sung W."/>
            <person name="Tang Z."/>
            <person name="Tsuchiya D."/>
            <person name="Tu H."/>
            <person name="Vos H."/>
            <person name="Wang M."/>
            <person name="Wolf Y.I."/>
            <person name="Yamagata H."/>
            <person name="Yamada T."/>
            <person name="Ye Y."/>
            <person name="Shaw J.R."/>
            <person name="Andrews J."/>
            <person name="Crease T.J."/>
            <person name="Tang H."/>
            <person name="Lucas S.M."/>
            <person name="Robertson H.M."/>
            <person name="Bork P."/>
            <person name="Koonin E.V."/>
            <person name="Zdobnov E.M."/>
            <person name="Grigoriev I.V."/>
            <person name="Lynch M."/>
            <person name="Boore J.L."/>
        </authorList>
    </citation>
    <scope>NUCLEOTIDE SEQUENCE [LARGE SCALE GENOMIC DNA]</scope>
</reference>
<evidence type="ECO:0000256" key="1">
    <source>
        <dbReference type="SAM" id="MobiDB-lite"/>
    </source>
</evidence>
<evidence type="ECO:0000313" key="2">
    <source>
        <dbReference type="EMBL" id="EFX64919.1"/>
    </source>
</evidence>
<feature type="compositionally biased region" description="Pro residues" evidence="1">
    <location>
        <begin position="51"/>
        <end position="70"/>
    </location>
</feature>
<dbReference type="PANTHER" id="PTHR33198:SF8">
    <property type="entry name" value="CCHC-TYPE DOMAIN-CONTAINING PROTEIN"/>
    <property type="match status" value="1"/>
</dbReference>
<protein>
    <submittedName>
        <fullName evidence="2">Uncharacterized protein</fullName>
    </submittedName>
</protein>
<feature type="region of interest" description="Disordered" evidence="1">
    <location>
        <begin position="45"/>
        <end position="73"/>
    </location>
</feature>
<accession>E9HTL1</accession>
<keyword evidence="3" id="KW-1185">Reference proteome</keyword>
<dbReference type="EMBL" id="GL732778">
    <property type="protein sequence ID" value="EFX64919.1"/>
    <property type="molecule type" value="Genomic_DNA"/>
</dbReference>
<proteinExistence type="predicted"/>
<organism evidence="2 3">
    <name type="scientific">Daphnia pulex</name>
    <name type="common">Water flea</name>
    <dbReference type="NCBI Taxonomy" id="6669"/>
    <lineage>
        <taxon>Eukaryota</taxon>
        <taxon>Metazoa</taxon>
        <taxon>Ecdysozoa</taxon>
        <taxon>Arthropoda</taxon>
        <taxon>Crustacea</taxon>
        <taxon>Branchiopoda</taxon>
        <taxon>Diplostraca</taxon>
        <taxon>Cladocera</taxon>
        <taxon>Anomopoda</taxon>
        <taxon>Daphniidae</taxon>
        <taxon>Daphnia</taxon>
    </lineage>
</organism>
<name>E9HTL1_DAPPU</name>
<dbReference type="PANTHER" id="PTHR33198">
    <property type="entry name" value="ANK_REP_REGION DOMAIN-CONTAINING PROTEIN-RELATED"/>
    <property type="match status" value="1"/>
</dbReference>
<dbReference type="Proteomes" id="UP000000305">
    <property type="component" value="Unassembled WGS sequence"/>
</dbReference>
<dbReference type="PhylomeDB" id="E9HTL1"/>
<dbReference type="InParanoid" id="E9HTL1"/>
<dbReference type="AlphaFoldDB" id="E9HTL1"/>
<gene>
    <name evidence="2" type="ORF">DAPPUDRAFT_117723</name>
</gene>
<sequence>MADSDADDATADNAARFDLIEQGQAALQTKFDMISNQLQLLLNAPRGNIVPPNPPPPPPPPPPGPGPPAPIAAVPVSRRRLDTSSLEKLHGDISLVDFKTWRNRWDDFGRLNQLSTYPVEEQTAALRLLLDTTMQQTVEVALNFTPNDTTLPSEILDAIANHIRLERNVTNRRRKTPTITLDLRAGSARAFTAVTSAIPEPGAEVSVAGLDVLNSLSLAEADLSGAKYDLVQADRSSTLLSVGQLELTVRYGPREAQCTVDLYPKNQRKNLSAAPVRPSWLTSTSFSTSPRAYAALTDRP</sequence>
<dbReference type="OrthoDB" id="6354726at2759"/>
<dbReference type="HOGENOM" id="CLU_928321_0_0_1"/>
<dbReference type="KEGG" id="dpx:DAPPUDRAFT_117723"/>